<keyword evidence="1 2" id="KW-0238">DNA-binding</keyword>
<gene>
    <name evidence="4" type="ORF">IRL76_04135</name>
</gene>
<organism evidence="4 5">
    <name type="scientific">Qipengyuania soli</name>
    <dbReference type="NCBI Taxonomy" id="2782568"/>
    <lineage>
        <taxon>Bacteria</taxon>
        <taxon>Pseudomonadati</taxon>
        <taxon>Pseudomonadota</taxon>
        <taxon>Alphaproteobacteria</taxon>
        <taxon>Sphingomonadales</taxon>
        <taxon>Erythrobacteraceae</taxon>
        <taxon>Qipengyuania</taxon>
    </lineage>
</organism>
<evidence type="ECO:0000256" key="2">
    <source>
        <dbReference type="PROSITE-ProRule" id="PRU01091"/>
    </source>
</evidence>
<dbReference type="SUPFAM" id="SSF48452">
    <property type="entry name" value="TPR-like"/>
    <property type="match status" value="1"/>
</dbReference>
<evidence type="ECO:0000259" key="3">
    <source>
        <dbReference type="PROSITE" id="PS51755"/>
    </source>
</evidence>
<dbReference type="SMART" id="SM00862">
    <property type="entry name" value="Trans_reg_C"/>
    <property type="match status" value="1"/>
</dbReference>
<dbReference type="SUPFAM" id="SSF46894">
    <property type="entry name" value="C-terminal effector domain of the bipartite response regulators"/>
    <property type="match status" value="1"/>
</dbReference>
<name>A0A7S8F5T0_9SPHN</name>
<dbReference type="Gene3D" id="1.25.40.10">
    <property type="entry name" value="Tetratricopeptide repeat domain"/>
    <property type="match status" value="2"/>
</dbReference>
<evidence type="ECO:0000256" key="1">
    <source>
        <dbReference type="ARBA" id="ARBA00023125"/>
    </source>
</evidence>
<dbReference type="InterPro" id="IPR036388">
    <property type="entry name" value="WH-like_DNA-bd_sf"/>
</dbReference>
<proteinExistence type="predicted"/>
<dbReference type="RefSeq" id="WP_200983435.1">
    <property type="nucleotide sequence ID" value="NZ_CP064654.1"/>
</dbReference>
<feature type="DNA-binding region" description="OmpR/PhoB-type" evidence="2">
    <location>
        <begin position="17"/>
        <end position="115"/>
    </location>
</feature>
<dbReference type="Gene3D" id="1.10.10.10">
    <property type="entry name" value="Winged helix-like DNA-binding domain superfamily/Winged helix DNA-binding domain"/>
    <property type="match status" value="1"/>
</dbReference>
<dbReference type="InterPro" id="IPR011990">
    <property type="entry name" value="TPR-like_helical_dom_sf"/>
</dbReference>
<keyword evidence="5" id="KW-1185">Reference proteome</keyword>
<dbReference type="Proteomes" id="UP000594459">
    <property type="component" value="Chromosome"/>
</dbReference>
<evidence type="ECO:0000313" key="4">
    <source>
        <dbReference type="EMBL" id="QPC99749.1"/>
    </source>
</evidence>
<dbReference type="Pfam" id="PF00486">
    <property type="entry name" value="Trans_reg_C"/>
    <property type="match status" value="1"/>
</dbReference>
<dbReference type="GO" id="GO:0003677">
    <property type="term" value="F:DNA binding"/>
    <property type="evidence" value="ECO:0007669"/>
    <property type="project" value="UniProtKB-UniRule"/>
</dbReference>
<dbReference type="PROSITE" id="PS51755">
    <property type="entry name" value="OMPR_PHOB"/>
    <property type="match status" value="1"/>
</dbReference>
<accession>A0A7S8F5T0</accession>
<dbReference type="GO" id="GO:0000160">
    <property type="term" value="P:phosphorelay signal transduction system"/>
    <property type="evidence" value="ECO:0007669"/>
    <property type="project" value="InterPro"/>
</dbReference>
<dbReference type="AlphaFoldDB" id="A0A7S8F5T0"/>
<dbReference type="KEGG" id="qso:IRL76_04135"/>
<reference evidence="4 5" key="1">
    <citation type="submission" date="2020-11" db="EMBL/GenBank/DDBJ databases">
        <title>The genome sequence of Erythrobacter sp. 6D36.</title>
        <authorList>
            <person name="Liu Y."/>
        </authorList>
    </citation>
    <scope>NUCLEOTIDE SEQUENCE [LARGE SCALE GENOMIC DNA]</scope>
    <source>
        <strain evidence="4 5">6D36</strain>
    </source>
</reference>
<dbReference type="EMBL" id="CP064654">
    <property type="protein sequence ID" value="QPC99749.1"/>
    <property type="molecule type" value="Genomic_DNA"/>
</dbReference>
<evidence type="ECO:0000313" key="5">
    <source>
        <dbReference type="Proteomes" id="UP000594459"/>
    </source>
</evidence>
<dbReference type="InterPro" id="IPR001867">
    <property type="entry name" value="OmpR/PhoB-type_DNA-bd"/>
</dbReference>
<dbReference type="InterPro" id="IPR016032">
    <property type="entry name" value="Sig_transdc_resp-reg_C-effctor"/>
</dbReference>
<sequence>MDISRSTLRTAASLADHPGFIIGAIEVDPATRTVRAGRETEKIEPRVMQVLIALAEACNEVLTRDALFDRCWGGVYVGDDSLNRAIAGVRRIATGIAQGTFEVETIPRTGYRLISETGPLWLSELEAPEAGQPENLPGPGISRRWAIAGGLTIAAGGAAYLLFSKPDPATQLVDESQVAMRAGTPESMMRAIKLLEQAVSVSPHNSAAWGLLAMAYARIDEHAIEKAQISATKVEEAANRALQLDPGNADAKAALAIYIPYYGDWLAAERRFDAVLAEHPDHLYTKDARLFFMGAVGRMKESGIEREKLNAEAPFDASFAYKQVYSLWFLDRIAEADRVAQRGLEMWPRDPGMWFAKLWLLAGTGRLDRAIAQVADAASRPPLPPPLVGTLMASLQAAKSREPAGIEAASRQVMGGVSRSVAAVVSGMMLLNIMGAIDQAFALADAYYLERGPVIAAMQWRPGQPFVPDQRRRKTNMLFVPSGAQMQQDPRFMSLMQEIGMTDYWDKRGIGPDFLRPA</sequence>
<dbReference type="CDD" id="cd00383">
    <property type="entry name" value="trans_reg_C"/>
    <property type="match status" value="1"/>
</dbReference>
<dbReference type="GO" id="GO:0006355">
    <property type="term" value="P:regulation of DNA-templated transcription"/>
    <property type="evidence" value="ECO:0007669"/>
    <property type="project" value="InterPro"/>
</dbReference>
<feature type="domain" description="OmpR/PhoB-type" evidence="3">
    <location>
        <begin position="17"/>
        <end position="115"/>
    </location>
</feature>
<protein>
    <submittedName>
        <fullName evidence="4">Winged helix-turn-helix domain-containing protein</fullName>
    </submittedName>
</protein>
<dbReference type="Pfam" id="PF13432">
    <property type="entry name" value="TPR_16"/>
    <property type="match status" value="1"/>
</dbReference>